<dbReference type="InParanoid" id="A0A3N4LNX8"/>
<proteinExistence type="inferred from homology"/>
<keyword evidence="9" id="KW-0732">Signal</keyword>
<dbReference type="Proteomes" id="UP000267821">
    <property type="component" value="Unassembled WGS sequence"/>
</dbReference>
<reference evidence="11 12" key="1">
    <citation type="journal article" date="2018" name="Nat. Ecol. Evol.">
        <title>Pezizomycetes genomes reveal the molecular basis of ectomycorrhizal truffle lifestyle.</title>
        <authorList>
            <person name="Murat C."/>
            <person name="Payen T."/>
            <person name="Noel B."/>
            <person name="Kuo A."/>
            <person name="Morin E."/>
            <person name="Chen J."/>
            <person name="Kohler A."/>
            <person name="Krizsan K."/>
            <person name="Balestrini R."/>
            <person name="Da Silva C."/>
            <person name="Montanini B."/>
            <person name="Hainaut M."/>
            <person name="Levati E."/>
            <person name="Barry K.W."/>
            <person name="Belfiori B."/>
            <person name="Cichocki N."/>
            <person name="Clum A."/>
            <person name="Dockter R.B."/>
            <person name="Fauchery L."/>
            <person name="Guy J."/>
            <person name="Iotti M."/>
            <person name="Le Tacon F."/>
            <person name="Lindquist E.A."/>
            <person name="Lipzen A."/>
            <person name="Malagnac F."/>
            <person name="Mello A."/>
            <person name="Molinier V."/>
            <person name="Miyauchi S."/>
            <person name="Poulain J."/>
            <person name="Riccioni C."/>
            <person name="Rubini A."/>
            <person name="Sitrit Y."/>
            <person name="Splivallo R."/>
            <person name="Traeger S."/>
            <person name="Wang M."/>
            <person name="Zifcakova L."/>
            <person name="Wipf D."/>
            <person name="Zambonelli A."/>
            <person name="Paolocci F."/>
            <person name="Nowrousian M."/>
            <person name="Ottonello S."/>
            <person name="Baldrian P."/>
            <person name="Spatafora J.W."/>
            <person name="Henrissat B."/>
            <person name="Nagy L.G."/>
            <person name="Aury J.M."/>
            <person name="Wincker P."/>
            <person name="Grigoriev I.V."/>
            <person name="Bonfante P."/>
            <person name="Martin F.M."/>
        </authorList>
    </citation>
    <scope>NUCLEOTIDE SEQUENCE [LARGE SCALE GENOMIC DNA]</scope>
    <source>
        <strain evidence="11 12">ATCC MYA-4762</strain>
    </source>
</reference>
<dbReference type="Pfam" id="PF00083">
    <property type="entry name" value="Sugar_tr"/>
    <property type="match status" value="1"/>
</dbReference>
<evidence type="ECO:0000256" key="9">
    <source>
        <dbReference type="SAM" id="SignalP"/>
    </source>
</evidence>
<feature type="transmembrane region" description="Helical" evidence="8">
    <location>
        <begin position="413"/>
        <end position="431"/>
    </location>
</feature>
<evidence type="ECO:0000256" key="3">
    <source>
        <dbReference type="ARBA" id="ARBA00022448"/>
    </source>
</evidence>
<dbReference type="InterPro" id="IPR005828">
    <property type="entry name" value="MFS_sugar_transport-like"/>
</dbReference>
<dbReference type="STRING" id="1051890.A0A3N4LNX8"/>
<comment type="subcellular location">
    <subcellularLocation>
        <location evidence="1">Membrane</location>
        <topology evidence="1">Multi-pass membrane protein</topology>
    </subcellularLocation>
</comment>
<feature type="signal peptide" evidence="9">
    <location>
        <begin position="1"/>
        <end position="19"/>
    </location>
</feature>
<feature type="chain" id="PRO_5017941071" evidence="9">
    <location>
        <begin position="20"/>
        <end position="567"/>
    </location>
</feature>
<feature type="transmembrane region" description="Helical" evidence="8">
    <location>
        <begin position="329"/>
        <end position="352"/>
    </location>
</feature>
<evidence type="ECO:0000259" key="10">
    <source>
        <dbReference type="PROSITE" id="PS50850"/>
    </source>
</evidence>
<feature type="transmembrane region" description="Helical" evidence="8">
    <location>
        <begin position="142"/>
        <end position="161"/>
    </location>
</feature>
<feature type="transmembrane region" description="Helical" evidence="8">
    <location>
        <begin position="372"/>
        <end position="392"/>
    </location>
</feature>
<evidence type="ECO:0000256" key="4">
    <source>
        <dbReference type="ARBA" id="ARBA00022692"/>
    </source>
</evidence>
<dbReference type="OrthoDB" id="6133115at2759"/>
<dbReference type="GO" id="GO:0005351">
    <property type="term" value="F:carbohydrate:proton symporter activity"/>
    <property type="evidence" value="ECO:0007669"/>
    <property type="project" value="TreeGrafter"/>
</dbReference>
<dbReference type="AlphaFoldDB" id="A0A3N4LNX8"/>
<dbReference type="InterPro" id="IPR020846">
    <property type="entry name" value="MFS_dom"/>
</dbReference>
<feature type="transmembrane region" description="Helical" evidence="8">
    <location>
        <begin position="263"/>
        <end position="285"/>
    </location>
</feature>
<accession>A0A3N4LNX8</accession>
<organism evidence="11 12">
    <name type="scientific">Terfezia boudieri ATCC MYA-4762</name>
    <dbReference type="NCBI Taxonomy" id="1051890"/>
    <lineage>
        <taxon>Eukaryota</taxon>
        <taxon>Fungi</taxon>
        <taxon>Dikarya</taxon>
        <taxon>Ascomycota</taxon>
        <taxon>Pezizomycotina</taxon>
        <taxon>Pezizomycetes</taxon>
        <taxon>Pezizales</taxon>
        <taxon>Pezizaceae</taxon>
        <taxon>Terfezia</taxon>
    </lineage>
</organism>
<keyword evidence="5 8" id="KW-1133">Transmembrane helix</keyword>
<evidence type="ECO:0000256" key="5">
    <source>
        <dbReference type="ARBA" id="ARBA00022989"/>
    </source>
</evidence>
<feature type="transmembrane region" description="Helical" evidence="8">
    <location>
        <begin position="107"/>
        <end position="130"/>
    </location>
</feature>
<dbReference type="PROSITE" id="PS50850">
    <property type="entry name" value="MFS"/>
    <property type="match status" value="1"/>
</dbReference>
<gene>
    <name evidence="11" type="ORF">L211DRAFT_787199</name>
</gene>
<feature type="domain" description="Major facilitator superfamily (MFS) profile" evidence="10">
    <location>
        <begin position="7"/>
        <end position="465"/>
    </location>
</feature>
<keyword evidence="6 8" id="KW-0472">Membrane</keyword>
<sequence length="567" mass="63474">MLKLYFFLGIAFLNSVTNGFDASLMGGINNMQHYHSYFKLSKTGSETGLIFSVFVIGNICGSFFCGPLSDLWGRRWGMFHGAVILIAGACIQGFAHSGPNGNDRSMFMVGRFLTGFGIATCQTAGPSYVVEMSHPAWRGVLTGLYNCQYFVGGITATWTMWRTSMIPSDISWRLPSWLQCVPAGLIMVGVIFIPETPRWLFCNDQQEEAIRVLTKYHGGGNRRSPIVILTLREMIDRILIEGSDKRWWDYSECFNTRAALHRLMVVGGIGFFGQWAGNGAVTYFMPILLEHAGILDATTQLQYNGILQVLQFITAVCGAFAVDKIGRRPALLIGTSMFIIWWVIITSLMNFLPLEHVEDATLGSRIETKAIHGSKAAISMIFLFAMTFSFTYTPLQTLYPVECLSYETRAKGMGIYNLIVNIASLYNTYGIPVVVDKIGWKMYWIYVVWNIFQVGYIWKFFVETKGRTLEEINEIFEAANPVKKSLQKHIVEETDLGLLYHGLINELNDMEGVISPVYADLHLIPPGGPPGDIPDKIDLHKAPSSFTCPPEPTFAFPTSNSFRSRPQ</sequence>
<dbReference type="PANTHER" id="PTHR48022:SF79">
    <property type="entry name" value="LACTOSE PERMEASE, PUTATIVE (AFU_ORTHOLOGUE AFUA_6G01860)-RELATED"/>
    <property type="match status" value="1"/>
</dbReference>
<evidence type="ECO:0000313" key="12">
    <source>
        <dbReference type="Proteomes" id="UP000267821"/>
    </source>
</evidence>
<dbReference type="InterPro" id="IPR050360">
    <property type="entry name" value="MFS_Sugar_Transporters"/>
</dbReference>
<name>A0A3N4LNX8_9PEZI</name>
<comment type="similarity">
    <text evidence="2 7">Belongs to the major facilitator superfamily. Sugar transporter (TC 2.A.1.1) family.</text>
</comment>
<evidence type="ECO:0000313" key="11">
    <source>
        <dbReference type="EMBL" id="RPB23239.1"/>
    </source>
</evidence>
<evidence type="ECO:0000256" key="7">
    <source>
        <dbReference type="RuleBase" id="RU003346"/>
    </source>
</evidence>
<dbReference type="PANTHER" id="PTHR48022">
    <property type="entry name" value="PLASTIDIC GLUCOSE TRANSPORTER 4"/>
    <property type="match status" value="1"/>
</dbReference>
<evidence type="ECO:0000256" key="2">
    <source>
        <dbReference type="ARBA" id="ARBA00010992"/>
    </source>
</evidence>
<keyword evidence="4 8" id="KW-0812">Transmembrane</keyword>
<evidence type="ECO:0000256" key="6">
    <source>
        <dbReference type="ARBA" id="ARBA00023136"/>
    </source>
</evidence>
<evidence type="ECO:0000256" key="8">
    <source>
        <dbReference type="SAM" id="Phobius"/>
    </source>
</evidence>
<dbReference type="InterPro" id="IPR036259">
    <property type="entry name" value="MFS_trans_sf"/>
</dbReference>
<dbReference type="SUPFAM" id="SSF103473">
    <property type="entry name" value="MFS general substrate transporter"/>
    <property type="match status" value="1"/>
</dbReference>
<dbReference type="FunFam" id="1.20.1250.20:FF:000134">
    <property type="entry name" value="MFS sugar transporter protein"/>
    <property type="match status" value="1"/>
</dbReference>
<keyword evidence="3 7" id="KW-0813">Transport</keyword>
<feature type="transmembrane region" description="Helical" evidence="8">
    <location>
        <begin position="305"/>
        <end position="322"/>
    </location>
</feature>
<dbReference type="Gene3D" id="1.20.1250.20">
    <property type="entry name" value="MFS general substrate transporter like domains"/>
    <property type="match status" value="1"/>
</dbReference>
<dbReference type="InterPro" id="IPR003663">
    <property type="entry name" value="Sugar/inositol_transpt"/>
</dbReference>
<feature type="transmembrane region" description="Helical" evidence="8">
    <location>
        <begin position="43"/>
        <end position="64"/>
    </location>
</feature>
<keyword evidence="12" id="KW-1185">Reference proteome</keyword>
<dbReference type="GO" id="GO:0016020">
    <property type="term" value="C:membrane"/>
    <property type="evidence" value="ECO:0007669"/>
    <property type="project" value="UniProtKB-SubCell"/>
</dbReference>
<feature type="transmembrane region" description="Helical" evidence="8">
    <location>
        <begin position="176"/>
        <end position="193"/>
    </location>
</feature>
<dbReference type="PROSITE" id="PS00216">
    <property type="entry name" value="SUGAR_TRANSPORT_1"/>
    <property type="match status" value="1"/>
</dbReference>
<dbReference type="EMBL" id="ML121547">
    <property type="protein sequence ID" value="RPB23239.1"/>
    <property type="molecule type" value="Genomic_DNA"/>
</dbReference>
<evidence type="ECO:0000256" key="1">
    <source>
        <dbReference type="ARBA" id="ARBA00004141"/>
    </source>
</evidence>
<protein>
    <submittedName>
        <fullName evidence="11">General substrate transporter</fullName>
    </submittedName>
</protein>
<dbReference type="InterPro" id="IPR005829">
    <property type="entry name" value="Sugar_transporter_CS"/>
</dbReference>
<feature type="transmembrane region" description="Helical" evidence="8">
    <location>
        <begin position="443"/>
        <end position="462"/>
    </location>
</feature>
<dbReference type="NCBIfam" id="TIGR00879">
    <property type="entry name" value="SP"/>
    <property type="match status" value="1"/>
</dbReference>
<feature type="transmembrane region" description="Helical" evidence="8">
    <location>
        <begin position="76"/>
        <end position="95"/>
    </location>
</feature>